<evidence type="ECO:0000256" key="1">
    <source>
        <dbReference type="ARBA" id="ARBA00003195"/>
    </source>
</evidence>
<dbReference type="Gramene" id="CMI200CT">
    <property type="protein sequence ID" value="CMI200CT"/>
    <property type="gene ID" value="CMI200C"/>
</dbReference>
<keyword evidence="7" id="KW-0249">Electron transport</keyword>
<dbReference type="AlphaFoldDB" id="M1VC63"/>
<dbReference type="InterPro" id="IPR016464">
    <property type="entry name" value="NADH_Ub_cplx-1_asu_su-2"/>
</dbReference>
<dbReference type="OMA" id="LVRYKYG"/>
<organism evidence="11 12">
    <name type="scientific">Cyanidioschyzon merolae (strain NIES-3377 / 10D)</name>
    <name type="common">Unicellular red alga</name>
    <dbReference type="NCBI Taxonomy" id="280699"/>
    <lineage>
        <taxon>Eukaryota</taxon>
        <taxon>Rhodophyta</taxon>
        <taxon>Bangiophyceae</taxon>
        <taxon>Cyanidiales</taxon>
        <taxon>Cyanidiaceae</taxon>
        <taxon>Cyanidioschyzon</taxon>
    </lineage>
</organism>
<dbReference type="Proteomes" id="UP000007014">
    <property type="component" value="Chromosome 9"/>
</dbReference>
<evidence type="ECO:0000313" key="12">
    <source>
        <dbReference type="Proteomes" id="UP000007014"/>
    </source>
</evidence>
<comment type="similarity">
    <text evidence="3">Belongs to the complex I NDUFA2 subunit family.</text>
</comment>
<evidence type="ECO:0000259" key="10">
    <source>
        <dbReference type="SMART" id="SM00916"/>
    </source>
</evidence>
<dbReference type="InterPro" id="IPR007741">
    <property type="entry name" value="Ribosomal_mL43/mS25/NADH_DH"/>
</dbReference>
<keyword evidence="5" id="KW-0679">Respiratory chain</keyword>
<comment type="function">
    <text evidence="1">Accessory subunit of the mitochondrial membrane respiratory chain NADH dehydrogenase (Complex I), that is believed not to be involved in catalysis. Complex I functions in the transfer of electrons from NADH to the respiratory chain. The immediate electron acceptor for the enzyme is believed to be ubiquinone.</text>
</comment>
<dbReference type="KEGG" id="cme:CYME_CMI200C"/>
<evidence type="ECO:0000256" key="3">
    <source>
        <dbReference type="ARBA" id="ARBA00008939"/>
    </source>
</evidence>
<keyword evidence="8" id="KW-0496">Mitochondrion</keyword>
<evidence type="ECO:0000256" key="2">
    <source>
        <dbReference type="ARBA" id="ARBA00004443"/>
    </source>
</evidence>
<dbReference type="HOGENOM" id="CLU_110897_1_0_1"/>
<dbReference type="RefSeq" id="XP_005536358.1">
    <property type="nucleotide sequence ID" value="XM_005536301.1"/>
</dbReference>
<evidence type="ECO:0000256" key="4">
    <source>
        <dbReference type="ARBA" id="ARBA00022448"/>
    </source>
</evidence>
<gene>
    <name evidence="11" type="ORF">CYME_CMI200C</name>
</gene>
<sequence length="110" mass="12600">MAWVARLSHVFHELRVVYNARDAASAGVRQFLEEYYSFVKELNPGLPVYVRPFDGVREPYVAVRRSDGSYATRQLTNLSARAVLRQIKELTDVALPLDPVVRRRQLADIV</sequence>
<dbReference type="InterPro" id="IPR036249">
    <property type="entry name" value="Thioredoxin-like_sf"/>
</dbReference>
<dbReference type="PANTHER" id="PTHR12878">
    <property type="entry name" value="NADH-UBIQUINONE OXIDOREDUCTASE B8 SUBUNIT"/>
    <property type="match status" value="1"/>
</dbReference>
<evidence type="ECO:0000256" key="8">
    <source>
        <dbReference type="ARBA" id="ARBA00023128"/>
    </source>
</evidence>
<evidence type="ECO:0000313" key="11">
    <source>
        <dbReference type="EMBL" id="BAM80072.1"/>
    </source>
</evidence>
<dbReference type="Gene3D" id="3.40.30.10">
    <property type="entry name" value="Glutaredoxin"/>
    <property type="match status" value="1"/>
</dbReference>
<dbReference type="SUPFAM" id="SSF52833">
    <property type="entry name" value="Thioredoxin-like"/>
    <property type="match status" value="1"/>
</dbReference>
<feature type="domain" description="Ribosomal protein/NADH dehydrogenase" evidence="10">
    <location>
        <begin position="20"/>
        <end position="94"/>
    </location>
</feature>
<dbReference type="GeneID" id="16993692"/>
<dbReference type="EMBL" id="AP006491">
    <property type="protein sequence ID" value="BAM80072.1"/>
    <property type="molecule type" value="Genomic_DNA"/>
</dbReference>
<dbReference type="PANTHER" id="PTHR12878:SF0">
    <property type="entry name" value="NADH DEHYDROGENASE [UBIQUINONE] 1 ALPHA SUBCOMPLEX SUBUNIT 2"/>
    <property type="match status" value="1"/>
</dbReference>
<keyword evidence="12" id="KW-1185">Reference proteome</keyword>
<keyword evidence="9" id="KW-0472">Membrane</keyword>
<evidence type="ECO:0000256" key="5">
    <source>
        <dbReference type="ARBA" id="ARBA00022660"/>
    </source>
</evidence>
<dbReference type="OrthoDB" id="10250268at2759"/>
<reference evidence="11 12" key="2">
    <citation type="journal article" date="2007" name="BMC Biol.">
        <title>A 100%-complete sequence reveals unusually simple genomic features in the hot-spring red alga Cyanidioschyzon merolae.</title>
        <authorList>
            <person name="Nozaki H."/>
            <person name="Takano H."/>
            <person name="Misumi O."/>
            <person name="Terasawa K."/>
            <person name="Matsuzaki M."/>
            <person name="Maruyama S."/>
            <person name="Nishida K."/>
            <person name="Yagisawa F."/>
            <person name="Yoshida Y."/>
            <person name="Fujiwara T."/>
            <person name="Takio S."/>
            <person name="Tamura K."/>
            <person name="Chung S.J."/>
            <person name="Nakamura S."/>
            <person name="Kuroiwa H."/>
            <person name="Tanaka K."/>
            <person name="Sato N."/>
            <person name="Kuroiwa T."/>
        </authorList>
    </citation>
    <scope>NUCLEOTIDE SEQUENCE [LARGE SCALE GENOMIC DNA]</scope>
    <source>
        <strain evidence="11 12">10D</strain>
    </source>
</reference>
<evidence type="ECO:0000256" key="7">
    <source>
        <dbReference type="ARBA" id="ARBA00022982"/>
    </source>
</evidence>
<evidence type="ECO:0000256" key="9">
    <source>
        <dbReference type="ARBA" id="ARBA00023136"/>
    </source>
</evidence>
<dbReference type="GO" id="GO:0005743">
    <property type="term" value="C:mitochondrial inner membrane"/>
    <property type="evidence" value="ECO:0007669"/>
    <property type="project" value="UniProtKB-SubCell"/>
</dbReference>
<evidence type="ECO:0000256" key="6">
    <source>
        <dbReference type="ARBA" id="ARBA00022792"/>
    </source>
</evidence>
<comment type="subcellular location">
    <subcellularLocation>
        <location evidence="2">Mitochondrion inner membrane</location>
        <topology evidence="2">Peripheral membrane protein</topology>
        <orientation evidence="2">Matrix side</orientation>
    </subcellularLocation>
</comment>
<protein>
    <submittedName>
        <fullName evidence="11">NADH dehydrogenase I alpha subcomplex 2</fullName>
    </submittedName>
</protein>
<keyword evidence="6" id="KW-0999">Mitochondrion inner membrane</keyword>
<accession>M1VC63</accession>
<keyword evidence="4" id="KW-0813">Transport</keyword>
<reference evidence="11 12" key="1">
    <citation type="journal article" date="2004" name="Nature">
        <title>Genome sequence of the ultrasmall unicellular red alga Cyanidioschyzon merolae 10D.</title>
        <authorList>
            <person name="Matsuzaki M."/>
            <person name="Misumi O."/>
            <person name="Shin-i T."/>
            <person name="Maruyama S."/>
            <person name="Takahara M."/>
            <person name="Miyagishima S."/>
            <person name="Mori T."/>
            <person name="Nishida K."/>
            <person name="Yagisawa F."/>
            <person name="Nishida K."/>
            <person name="Yoshida Y."/>
            <person name="Nishimura Y."/>
            <person name="Nakao S."/>
            <person name="Kobayashi T."/>
            <person name="Momoyama Y."/>
            <person name="Higashiyama T."/>
            <person name="Minoda A."/>
            <person name="Sano M."/>
            <person name="Nomoto H."/>
            <person name="Oishi K."/>
            <person name="Hayashi H."/>
            <person name="Ohta F."/>
            <person name="Nishizaka S."/>
            <person name="Haga S."/>
            <person name="Miura S."/>
            <person name="Morishita T."/>
            <person name="Kabeya Y."/>
            <person name="Terasawa K."/>
            <person name="Suzuki Y."/>
            <person name="Ishii Y."/>
            <person name="Asakawa S."/>
            <person name="Takano H."/>
            <person name="Ohta N."/>
            <person name="Kuroiwa H."/>
            <person name="Tanaka K."/>
            <person name="Shimizu N."/>
            <person name="Sugano S."/>
            <person name="Sato N."/>
            <person name="Nozaki H."/>
            <person name="Ogasawara N."/>
            <person name="Kohara Y."/>
            <person name="Kuroiwa T."/>
        </authorList>
    </citation>
    <scope>NUCLEOTIDE SEQUENCE [LARGE SCALE GENOMIC DNA]</scope>
    <source>
        <strain evidence="11 12">10D</strain>
    </source>
</reference>
<dbReference type="STRING" id="280699.M1VC63"/>
<proteinExistence type="inferred from homology"/>
<name>M1VC63_CYAM1</name>
<dbReference type="SMART" id="SM00916">
    <property type="entry name" value="L51_S25_CI-B8"/>
    <property type="match status" value="1"/>
</dbReference>